<proteinExistence type="predicted"/>
<organism evidence="1 2">
    <name type="scientific">Pan troglodytes</name>
    <name type="common">Chimpanzee</name>
    <dbReference type="NCBI Taxonomy" id="9598"/>
    <lineage>
        <taxon>Eukaryota</taxon>
        <taxon>Metazoa</taxon>
        <taxon>Chordata</taxon>
        <taxon>Craniata</taxon>
        <taxon>Vertebrata</taxon>
        <taxon>Euteleostomi</taxon>
        <taxon>Mammalia</taxon>
        <taxon>Eutheria</taxon>
        <taxon>Euarchontoglires</taxon>
        <taxon>Primates</taxon>
        <taxon>Haplorrhini</taxon>
        <taxon>Catarrhini</taxon>
        <taxon>Hominidae</taxon>
        <taxon>Pan</taxon>
    </lineage>
</organism>
<reference evidence="1" key="3">
    <citation type="submission" date="2025-09" db="UniProtKB">
        <authorList>
            <consortium name="Ensembl"/>
        </authorList>
    </citation>
    <scope>IDENTIFICATION</scope>
</reference>
<reference evidence="1" key="2">
    <citation type="submission" date="2025-08" db="UniProtKB">
        <authorList>
            <consortium name="Ensembl"/>
        </authorList>
    </citation>
    <scope>IDENTIFICATION</scope>
</reference>
<dbReference type="AlphaFoldDB" id="A0A2I3TPP5"/>
<name>A0A2I3TPP5_PANTR</name>
<accession>A0A2I3TPP5</accession>
<dbReference type="Proteomes" id="UP000002277">
    <property type="component" value="Chromosome 5"/>
</dbReference>
<dbReference type="Bgee" id="ENSPTRG00000043268">
    <property type="expression patterns" value="Expressed in lymph node and 21 other cell types or tissues"/>
</dbReference>
<dbReference type="Ensembl" id="ENSPTRT00000095441.1">
    <property type="protein sequence ID" value="ENSPTRP00000091200.1"/>
    <property type="gene ID" value="ENSPTRG00000043268.1"/>
</dbReference>
<protein>
    <submittedName>
        <fullName evidence="1">Uncharacterized protein</fullName>
    </submittedName>
</protein>
<reference evidence="1 2" key="1">
    <citation type="journal article" date="2005" name="Nature">
        <title>Initial sequence of the chimpanzee genome and comparison with the human genome.</title>
        <authorList>
            <consortium name="Chimpanzee sequencing and analysis consortium"/>
        </authorList>
    </citation>
    <scope>NUCLEOTIDE SEQUENCE [LARGE SCALE GENOMIC DNA]</scope>
</reference>
<dbReference type="InParanoid" id="A0A2I3TPP5"/>
<evidence type="ECO:0000313" key="2">
    <source>
        <dbReference type="Proteomes" id="UP000002277"/>
    </source>
</evidence>
<sequence>MLNWLAQIQQIAKSGRAWQLSGSPSSYRQGSGVKWTVKVNHILSYSLLPAGALQAPPLVTTVEINCMCLNLRVQLLLDGGTFQSLVRPVSTQQVQMPSRCCDLPAISPFLPQPRK</sequence>
<dbReference type="OMA" id="MLNWVAQ"/>
<dbReference type="GeneTree" id="ENSGT00860000135740"/>
<evidence type="ECO:0000313" key="1">
    <source>
        <dbReference type="Ensembl" id="ENSPTRP00000091200.1"/>
    </source>
</evidence>
<dbReference type="EMBL" id="AACZ04025657">
    <property type="status" value="NOT_ANNOTATED_CDS"/>
    <property type="molecule type" value="Genomic_DNA"/>
</dbReference>
<keyword evidence="2" id="KW-1185">Reference proteome</keyword>